<evidence type="ECO:0000313" key="1">
    <source>
        <dbReference type="EMBL" id="PWN50223.1"/>
    </source>
</evidence>
<proteinExistence type="predicted"/>
<protein>
    <submittedName>
        <fullName evidence="1">Histone-fold-containing protein</fullName>
    </submittedName>
</protein>
<sequence>MSSPSSSPSSTRPRGVQSGSPVSHPSPQSKTQQKKTPSKKPSSSELVGSTAATPSNSSASKPKPSKSSSTPTPAKRRQRGTASLPMARVQRIIKADREVDICSREATFLITIATEMFIKKFADEAYTNARLDKRKIVQYKDISKAVIQNEYLEFLKEIVPPSMPLSQALAHRQAKFDQAERIQRTRTWMRMKHVK</sequence>
<dbReference type="EMBL" id="KZ819955">
    <property type="protein sequence ID" value="PWN50223.1"/>
    <property type="molecule type" value="Genomic_DNA"/>
</dbReference>
<evidence type="ECO:0000313" key="2">
    <source>
        <dbReference type="Proteomes" id="UP000245626"/>
    </source>
</evidence>
<dbReference type="Proteomes" id="UP000245626">
    <property type="component" value="Unassembled WGS sequence"/>
</dbReference>
<reference evidence="1 2" key="1">
    <citation type="journal article" date="2018" name="Mol. Biol. Evol.">
        <title>Broad Genomic Sampling Reveals a Smut Pathogenic Ancestry of the Fungal Clade Ustilaginomycotina.</title>
        <authorList>
            <person name="Kijpornyongpan T."/>
            <person name="Mondo S.J."/>
            <person name="Barry K."/>
            <person name="Sandor L."/>
            <person name="Lee J."/>
            <person name="Lipzen A."/>
            <person name="Pangilinan J."/>
            <person name="LaButti K."/>
            <person name="Hainaut M."/>
            <person name="Henrissat B."/>
            <person name="Grigoriev I.V."/>
            <person name="Spatafora J.W."/>
            <person name="Aime M.C."/>
        </authorList>
    </citation>
    <scope>NUCLEOTIDE SEQUENCE [LARGE SCALE GENOMIC DNA]</scope>
    <source>
        <strain evidence="1 2">SA 807</strain>
    </source>
</reference>
<name>A0ACD0NWK4_9BASI</name>
<gene>
    <name evidence="1" type="ORF">IE53DRAFT_105934</name>
</gene>
<accession>A0ACD0NWK4</accession>
<keyword evidence="2" id="KW-1185">Reference proteome</keyword>
<organism evidence="1 2">
    <name type="scientific">Violaceomyces palustris</name>
    <dbReference type="NCBI Taxonomy" id="1673888"/>
    <lineage>
        <taxon>Eukaryota</taxon>
        <taxon>Fungi</taxon>
        <taxon>Dikarya</taxon>
        <taxon>Basidiomycota</taxon>
        <taxon>Ustilaginomycotina</taxon>
        <taxon>Ustilaginomycetes</taxon>
        <taxon>Violaceomycetales</taxon>
        <taxon>Violaceomycetaceae</taxon>
        <taxon>Violaceomyces</taxon>
    </lineage>
</organism>